<dbReference type="PROSITE" id="PS51257">
    <property type="entry name" value="PROKAR_LIPOPROTEIN"/>
    <property type="match status" value="1"/>
</dbReference>
<protein>
    <submittedName>
        <fullName evidence="7">Alginate lyase</fullName>
    </submittedName>
</protein>
<dbReference type="InterPro" id="IPR012480">
    <property type="entry name" value="Hepar_II_III_C"/>
</dbReference>
<reference evidence="7 8" key="1">
    <citation type="submission" date="2017-04" db="EMBL/GenBank/DDBJ databases">
        <authorList>
            <person name="Afonso C.L."/>
            <person name="Miller P.J."/>
            <person name="Scott M.A."/>
            <person name="Spackman E."/>
            <person name="Goraichik I."/>
            <person name="Dimitrov K.M."/>
            <person name="Suarez D.L."/>
            <person name="Swayne D.E."/>
        </authorList>
    </citation>
    <scope>NUCLEOTIDE SEQUENCE [LARGE SCALE GENOMIC DNA]</scope>
    <source>
        <strain evidence="7 8">DSM 26133</strain>
    </source>
</reference>
<dbReference type="InterPro" id="IPR008929">
    <property type="entry name" value="Chondroitin_lyas"/>
</dbReference>
<evidence type="ECO:0000313" key="7">
    <source>
        <dbReference type="EMBL" id="SMD32473.1"/>
    </source>
</evidence>
<dbReference type="GO" id="GO:0042597">
    <property type="term" value="C:periplasmic space"/>
    <property type="evidence" value="ECO:0007669"/>
    <property type="project" value="UniProtKB-SubCell"/>
</dbReference>
<evidence type="ECO:0000313" key="8">
    <source>
        <dbReference type="Proteomes" id="UP000192472"/>
    </source>
</evidence>
<keyword evidence="8" id="KW-1185">Reference proteome</keyword>
<dbReference type="SUPFAM" id="SSF48230">
    <property type="entry name" value="Chondroitin AC/alginate lyase"/>
    <property type="match status" value="1"/>
</dbReference>
<dbReference type="OrthoDB" id="9772435at2"/>
<evidence type="ECO:0000259" key="5">
    <source>
        <dbReference type="Pfam" id="PF05426"/>
    </source>
</evidence>
<evidence type="ECO:0000256" key="2">
    <source>
        <dbReference type="ARBA" id="ARBA00022729"/>
    </source>
</evidence>
<dbReference type="EMBL" id="FWYF01000001">
    <property type="protein sequence ID" value="SMD32473.1"/>
    <property type="molecule type" value="Genomic_DNA"/>
</dbReference>
<dbReference type="GO" id="GO:0016829">
    <property type="term" value="F:lyase activity"/>
    <property type="evidence" value="ECO:0007669"/>
    <property type="project" value="UniProtKB-KW"/>
</dbReference>
<dbReference type="Pfam" id="PF05426">
    <property type="entry name" value="Alginate_lyase"/>
    <property type="match status" value="1"/>
</dbReference>
<sequence>MKIKFCYIGIGFSVAVVLSLFSCVGGEKTTEQQLLSDKHPSLVLTPSGVSEIKANLGKAPLFDQTFAAVVNEVDAALANGIKVPIPKDLAGGYTHERHKTNFFTIQKAGALFQITGDEKYAIYIRDMLLAYAEIWPTLGKHPAERSYARGKIFWQCLNDANWLVYTSQGYDCIYEWLDESTREKLNKELFRPYAEYVSIENPQFFNRIHNHSTWGNAAVGMIGLVMGDEELINWALNGLDIKVPGDIVKDNDGGDIRLDGQKEAGFLAQIDHSFSPDGYYTEGPYYQRYAMYPFLIFAQALANKKPELGILDYRNGLLIKAIYALINQTNSAGEFFPINDSQKGMSLASRELVHAVSMAYYFGGMDPELLSIVEEQGRVPLNNTGMAAAKGVAEGKAKKFQYKSLELSDGAAGDEGAIGIIRAEDLTLVMKYAKHGMGHGHFDRLGFLLYDETGEVIQDYGAARWVNIDHKDGGGYLKENHSWAKETVAHNTLVVDKDSHFDGKVKPADKTAGTPYYFLGGDAVQIVSAKETNAYRDIEMQRTMAVAQVKELENPLVIDLFAVQAPEGTRYDLPLYYMGEYMSSNQKFQTNNNLSPMGQHDGYEHLWAEAQTKLESDIFSMTWFNKRKFYTVTSAVESGDEMIMTRIGANDPNFNLRRDPGLIHRRTGGHTVFASLYEMHGSYDYASERPINSFTSIENLKILHQSEAYVLVQFELKTGENYRFAFSLLDDNESSKHVVETPDGELQWKGIYDFNEYNK</sequence>
<dbReference type="Gene3D" id="1.50.10.100">
    <property type="entry name" value="Chondroitin AC/alginate lyase"/>
    <property type="match status" value="1"/>
</dbReference>
<dbReference type="InterPro" id="IPR008397">
    <property type="entry name" value="Alginate_lyase_dom"/>
</dbReference>
<keyword evidence="3" id="KW-0574">Periplasm</keyword>
<keyword evidence="4 7" id="KW-0456">Lyase</keyword>
<dbReference type="Gene3D" id="2.70.98.70">
    <property type="match status" value="1"/>
</dbReference>
<organism evidence="7 8">
    <name type="scientific">Reichenbachiella faecimaris</name>
    <dbReference type="NCBI Taxonomy" id="692418"/>
    <lineage>
        <taxon>Bacteria</taxon>
        <taxon>Pseudomonadati</taxon>
        <taxon>Bacteroidota</taxon>
        <taxon>Cytophagia</taxon>
        <taxon>Cytophagales</taxon>
        <taxon>Reichenbachiellaceae</taxon>
        <taxon>Reichenbachiella</taxon>
    </lineage>
</organism>
<dbReference type="PANTHER" id="PTHR39210">
    <property type="entry name" value="HEPARIN-SULFATE LYASE"/>
    <property type="match status" value="1"/>
</dbReference>
<accession>A0A1W2G775</accession>
<feature type="domain" description="Heparinase II/III-like C-terminal" evidence="6">
    <location>
        <begin position="409"/>
        <end position="584"/>
    </location>
</feature>
<gene>
    <name evidence="7" type="ORF">SAMN04488029_0818</name>
</gene>
<dbReference type="STRING" id="692418.SAMN04488029_0818"/>
<evidence type="ECO:0000256" key="4">
    <source>
        <dbReference type="ARBA" id="ARBA00023239"/>
    </source>
</evidence>
<dbReference type="RefSeq" id="WP_084371131.1">
    <property type="nucleotide sequence ID" value="NZ_FWYF01000001.1"/>
</dbReference>
<dbReference type="PANTHER" id="PTHR39210:SF1">
    <property type="entry name" value="HEPARIN-SULFATE LYASE"/>
    <property type="match status" value="1"/>
</dbReference>
<dbReference type="Pfam" id="PF07940">
    <property type="entry name" value="Hepar_II_III_C"/>
    <property type="match status" value="1"/>
</dbReference>
<feature type="domain" description="Alginate lyase" evidence="5">
    <location>
        <begin position="108"/>
        <end position="328"/>
    </location>
</feature>
<evidence type="ECO:0000256" key="3">
    <source>
        <dbReference type="ARBA" id="ARBA00022764"/>
    </source>
</evidence>
<name>A0A1W2G775_REIFA</name>
<evidence type="ECO:0000259" key="6">
    <source>
        <dbReference type="Pfam" id="PF07940"/>
    </source>
</evidence>
<keyword evidence="2" id="KW-0732">Signal</keyword>
<dbReference type="Proteomes" id="UP000192472">
    <property type="component" value="Unassembled WGS sequence"/>
</dbReference>
<evidence type="ECO:0000256" key="1">
    <source>
        <dbReference type="ARBA" id="ARBA00004418"/>
    </source>
</evidence>
<proteinExistence type="predicted"/>
<comment type="subcellular location">
    <subcellularLocation>
        <location evidence="1">Periplasm</location>
    </subcellularLocation>
</comment>
<dbReference type="AlphaFoldDB" id="A0A1W2G775"/>